<sequence length="333" mass="39510">MPRNLDLINQAMGLFEFRSFYQPPDDKNFYHITCKMTSQNYIQNSVSWEDYYDYEFTYQQSSNVKYHVTCKLLSHSLVANILNKEIYDKDFDVSDLKRKYTLTWDQRYNLELSLKKSLPSIQNQILKRESQGNVDMNASANQILTQATEIQPIQNYQSTQEQLRLFYQPPNDNNFYHVTYKMIVQENLISLEDECDYMFSDAKYYVTCKLLSHSLIVDILNKEIYGRDFDIEDLKRKYILTSNQKSNLKLYLQQQILPLYSHIHERPNSNEDISLGNAENNMMQAALMVDDQSYFDNVMPHSPNIDGSNDYTRQFVYPQQFFNNQMNNFDTSI</sequence>
<organism evidence="1 2">
    <name type="scientific">Rhizophagus clarus</name>
    <dbReference type="NCBI Taxonomy" id="94130"/>
    <lineage>
        <taxon>Eukaryota</taxon>
        <taxon>Fungi</taxon>
        <taxon>Fungi incertae sedis</taxon>
        <taxon>Mucoromycota</taxon>
        <taxon>Glomeromycotina</taxon>
        <taxon>Glomeromycetes</taxon>
        <taxon>Glomerales</taxon>
        <taxon>Glomeraceae</taxon>
        <taxon>Rhizophagus</taxon>
    </lineage>
</organism>
<dbReference type="Proteomes" id="UP000615446">
    <property type="component" value="Unassembled WGS sequence"/>
</dbReference>
<dbReference type="OrthoDB" id="2307154at2759"/>
<accession>A0A8H3KU58</accession>
<dbReference type="AlphaFoldDB" id="A0A8H3KU58"/>
<proteinExistence type="predicted"/>
<reference evidence="1" key="1">
    <citation type="submission" date="2019-10" db="EMBL/GenBank/DDBJ databases">
        <title>Conservation and host-specific expression of non-tandemly repeated heterogenous ribosome RNA gene in arbuscular mycorrhizal fungi.</title>
        <authorList>
            <person name="Maeda T."/>
            <person name="Kobayashi Y."/>
            <person name="Nakagawa T."/>
            <person name="Ezawa T."/>
            <person name="Yamaguchi K."/>
            <person name="Bino T."/>
            <person name="Nishimoto Y."/>
            <person name="Shigenobu S."/>
            <person name="Kawaguchi M."/>
        </authorList>
    </citation>
    <scope>NUCLEOTIDE SEQUENCE</scope>
    <source>
        <strain evidence="1">HR1</strain>
    </source>
</reference>
<name>A0A8H3KU58_9GLOM</name>
<evidence type="ECO:0000313" key="2">
    <source>
        <dbReference type="Proteomes" id="UP000615446"/>
    </source>
</evidence>
<gene>
    <name evidence="1" type="ORF">RCL2_000138000</name>
</gene>
<protein>
    <submittedName>
        <fullName evidence="1">Uncharacterized protein</fullName>
    </submittedName>
</protein>
<evidence type="ECO:0000313" key="1">
    <source>
        <dbReference type="EMBL" id="GES73874.1"/>
    </source>
</evidence>
<comment type="caution">
    <text evidence="1">The sequence shown here is derived from an EMBL/GenBank/DDBJ whole genome shotgun (WGS) entry which is preliminary data.</text>
</comment>
<dbReference type="EMBL" id="BLAL01000011">
    <property type="protein sequence ID" value="GES73874.1"/>
    <property type="molecule type" value="Genomic_DNA"/>
</dbReference>